<keyword evidence="1" id="KW-0805">Transcription regulation</keyword>
<dbReference type="InterPro" id="IPR050397">
    <property type="entry name" value="Env_Response_Regulators"/>
</dbReference>
<dbReference type="Proteomes" id="UP001501352">
    <property type="component" value="Unassembled WGS sequence"/>
</dbReference>
<dbReference type="SUPFAM" id="SSF46785">
    <property type="entry name" value="Winged helix' DNA-binding domain"/>
    <property type="match status" value="1"/>
</dbReference>
<gene>
    <name evidence="5" type="ORF">GCM10009422_03330</name>
</gene>
<dbReference type="InterPro" id="IPR012318">
    <property type="entry name" value="HTH_CRP"/>
</dbReference>
<accession>A0ABN1GHQ0</accession>
<evidence type="ECO:0000313" key="6">
    <source>
        <dbReference type="Proteomes" id="UP001501352"/>
    </source>
</evidence>
<dbReference type="PANTHER" id="PTHR24567">
    <property type="entry name" value="CRP FAMILY TRANSCRIPTIONAL REGULATORY PROTEIN"/>
    <property type="match status" value="1"/>
</dbReference>
<keyword evidence="6" id="KW-1185">Reference proteome</keyword>
<dbReference type="RefSeq" id="WP_343789382.1">
    <property type="nucleotide sequence ID" value="NZ_BAAAGA010000001.1"/>
</dbReference>
<comment type="caution">
    <text evidence="5">The sequence shown here is derived from an EMBL/GenBank/DDBJ whole genome shotgun (WGS) entry which is preliminary data.</text>
</comment>
<evidence type="ECO:0000259" key="4">
    <source>
        <dbReference type="Pfam" id="PF13545"/>
    </source>
</evidence>
<dbReference type="SUPFAM" id="SSF51206">
    <property type="entry name" value="cAMP-binding domain-like"/>
    <property type="match status" value="1"/>
</dbReference>
<feature type="domain" description="HTH crp-type" evidence="4">
    <location>
        <begin position="147"/>
        <end position="212"/>
    </location>
</feature>
<dbReference type="InterPro" id="IPR036390">
    <property type="entry name" value="WH_DNA-bd_sf"/>
</dbReference>
<protein>
    <submittedName>
        <fullName evidence="5">Crp/Fnr family transcriptional regulator</fullName>
    </submittedName>
</protein>
<keyword evidence="3" id="KW-0804">Transcription</keyword>
<reference evidence="5 6" key="1">
    <citation type="journal article" date="2019" name="Int. J. Syst. Evol. Microbiol.">
        <title>The Global Catalogue of Microorganisms (GCM) 10K type strain sequencing project: providing services to taxonomists for standard genome sequencing and annotation.</title>
        <authorList>
            <consortium name="The Broad Institute Genomics Platform"/>
            <consortium name="The Broad Institute Genome Sequencing Center for Infectious Disease"/>
            <person name="Wu L."/>
            <person name="Ma J."/>
        </authorList>
    </citation>
    <scope>NUCLEOTIDE SEQUENCE [LARGE SCALE GENOMIC DNA]</scope>
    <source>
        <strain evidence="5 6">JCM 12928</strain>
    </source>
</reference>
<evidence type="ECO:0000256" key="3">
    <source>
        <dbReference type="ARBA" id="ARBA00023163"/>
    </source>
</evidence>
<dbReference type="EMBL" id="BAAAGA010000001">
    <property type="protein sequence ID" value="GAA0611771.1"/>
    <property type="molecule type" value="Genomic_DNA"/>
</dbReference>
<dbReference type="Pfam" id="PF13545">
    <property type="entry name" value="HTH_Crp_2"/>
    <property type="match status" value="1"/>
</dbReference>
<dbReference type="InterPro" id="IPR018490">
    <property type="entry name" value="cNMP-bd_dom_sf"/>
</dbReference>
<organism evidence="5 6">
    <name type="scientific">Brevundimonas kwangchunensis</name>
    <dbReference type="NCBI Taxonomy" id="322163"/>
    <lineage>
        <taxon>Bacteria</taxon>
        <taxon>Pseudomonadati</taxon>
        <taxon>Pseudomonadota</taxon>
        <taxon>Alphaproteobacteria</taxon>
        <taxon>Caulobacterales</taxon>
        <taxon>Caulobacteraceae</taxon>
        <taxon>Brevundimonas</taxon>
    </lineage>
</organism>
<dbReference type="Gene3D" id="2.60.120.10">
    <property type="entry name" value="Jelly Rolls"/>
    <property type="match status" value="1"/>
</dbReference>
<evidence type="ECO:0000256" key="2">
    <source>
        <dbReference type="ARBA" id="ARBA00023125"/>
    </source>
</evidence>
<dbReference type="PANTHER" id="PTHR24567:SF74">
    <property type="entry name" value="HTH-TYPE TRANSCRIPTIONAL REGULATOR ARCR"/>
    <property type="match status" value="1"/>
</dbReference>
<evidence type="ECO:0000256" key="1">
    <source>
        <dbReference type="ARBA" id="ARBA00023015"/>
    </source>
</evidence>
<proteinExistence type="predicted"/>
<keyword evidence="2" id="KW-0238">DNA-binding</keyword>
<sequence length="229" mass="25197">MADTGNALLDRMPEADRDLILDGATRVPLILGDDLVTPGDRILHAHFPVSGIISTVNEMADGRSVEAFMVGREGVAGIEATVIPMTSASRQTIQITGEALKVDTARIRMLVDEHPSIRRTLALYHAEIQRELEQTSACHALHPAHRRLAKWLLRCHDRADGDVMQLTQEYMAAMLGSQRTTVNEAAQLLQAEGAVRYARGQVRVLDRKALERASCECYRKIIVHTAAAA</sequence>
<evidence type="ECO:0000313" key="5">
    <source>
        <dbReference type="EMBL" id="GAA0611771.1"/>
    </source>
</evidence>
<name>A0ABN1GHQ0_9CAUL</name>
<dbReference type="InterPro" id="IPR014710">
    <property type="entry name" value="RmlC-like_jellyroll"/>
</dbReference>